<evidence type="ECO:0000256" key="8">
    <source>
        <dbReference type="ARBA" id="ARBA00022792"/>
    </source>
</evidence>
<dbReference type="InterPro" id="IPR036909">
    <property type="entry name" value="Cyt_c-like_dom_sf"/>
</dbReference>
<dbReference type="SUPFAM" id="SSF46626">
    <property type="entry name" value="Cytochrome c"/>
    <property type="match status" value="1"/>
</dbReference>
<organism evidence="15">
    <name type="scientific">Eutreptiella gymnastica</name>
    <dbReference type="NCBI Taxonomy" id="73025"/>
    <lineage>
        <taxon>Eukaryota</taxon>
        <taxon>Discoba</taxon>
        <taxon>Euglenozoa</taxon>
        <taxon>Euglenida</taxon>
        <taxon>Spirocuta</taxon>
        <taxon>Euglenophyceae</taxon>
        <taxon>Eutreptiales</taxon>
        <taxon>Eutreptiaceae</taxon>
        <taxon>Eutreptiella</taxon>
    </lineage>
</organism>
<keyword evidence="9" id="KW-0249">Electron transport</keyword>
<evidence type="ECO:0000313" key="15">
    <source>
        <dbReference type="EMBL" id="CAD9016690.1"/>
    </source>
</evidence>
<keyword evidence="4 14" id="KW-0349">Heme</keyword>
<evidence type="ECO:0000256" key="13">
    <source>
        <dbReference type="ARBA" id="ARBA00023136"/>
    </source>
</evidence>
<dbReference type="GO" id="GO:0046872">
    <property type="term" value="F:metal ion binding"/>
    <property type="evidence" value="ECO:0007669"/>
    <property type="project" value="UniProtKB-KW"/>
</dbReference>
<comment type="similarity">
    <text evidence="2">Belongs to the cytochrome c family.</text>
</comment>
<dbReference type="Pfam" id="PF02167">
    <property type="entry name" value="Cytochrom_C1"/>
    <property type="match status" value="1"/>
</dbReference>
<keyword evidence="6" id="KW-0812">Transmembrane</keyword>
<evidence type="ECO:0008006" key="16">
    <source>
        <dbReference type="Google" id="ProtNLM"/>
    </source>
</evidence>
<keyword evidence="3" id="KW-0813">Transport</keyword>
<dbReference type="GO" id="GO:0005743">
    <property type="term" value="C:mitochondrial inner membrane"/>
    <property type="evidence" value="ECO:0007669"/>
    <property type="project" value="UniProtKB-SubCell"/>
</dbReference>
<evidence type="ECO:0000256" key="9">
    <source>
        <dbReference type="ARBA" id="ARBA00022982"/>
    </source>
</evidence>
<keyword evidence="8" id="KW-0999">Mitochondrion inner membrane</keyword>
<evidence type="ECO:0000256" key="3">
    <source>
        <dbReference type="ARBA" id="ARBA00022448"/>
    </source>
</evidence>
<protein>
    <recommendedName>
        <fullName evidence="16">Cytochrome c domain-containing protein</fullName>
    </recommendedName>
</protein>
<evidence type="ECO:0000256" key="12">
    <source>
        <dbReference type="ARBA" id="ARBA00023128"/>
    </source>
</evidence>
<sequence>MGLDSHPTPMKWSHFQPFQGLDWRAVRRGKEVYENVFAPCHSLNFVKFRHFEAFMSKDEVKDMAAAFEFDDIPDDEGNPRLRTGKRFDPLPQPYKNEQEARFANNGALPPDLSVITNARHGGVDYIYALMTSYGRPAPGGCILSGTQYYNPYFHGGIIGMPPPLSDEMLEYSDGTFASVPQMAKDVSVFLEWCSNPWWDERKLLGYKTIATLGVLAASSGYYNRFLTNIWRSRRVAFRTLKYAAK</sequence>
<dbReference type="Gene3D" id="1.10.760.10">
    <property type="entry name" value="Cytochrome c-like domain"/>
    <property type="match status" value="1"/>
</dbReference>
<proteinExistence type="inferred from homology"/>
<dbReference type="Gene3D" id="1.20.5.100">
    <property type="entry name" value="Cytochrome c1, transmembrane anchor, C-terminal"/>
    <property type="match status" value="1"/>
</dbReference>
<evidence type="ECO:0000256" key="7">
    <source>
        <dbReference type="ARBA" id="ARBA00022723"/>
    </source>
</evidence>
<dbReference type="GO" id="GO:0006122">
    <property type="term" value="P:mitochondrial electron transport, ubiquinol to cytochrome c"/>
    <property type="evidence" value="ECO:0007669"/>
    <property type="project" value="TreeGrafter"/>
</dbReference>
<keyword evidence="7 14" id="KW-0479">Metal-binding</keyword>
<dbReference type="GO" id="GO:0020037">
    <property type="term" value="F:heme binding"/>
    <property type="evidence" value="ECO:0007669"/>
    <property type="project" value="InterPro"/>
</dbReference>
<dbReference type="AlphaFoldDB" id="A0A7S1IMT3"/>
<comment type="cofactor">
    <cofactor evidence="14">
        <name>heme c</name>
        <dbReference type="ChEBI" id="CHEBI:61717"/>
    </cofactor>
    <text evidence="14">Binds 1 heme c group covalently per subunit.</text>
</comment>
<evidence type="ECO:0000256" key="14">
    <source>
        <dbReference type="PIRSR" id="PIRSR602326-1"/>
    </source>
</evidence>
<gene>
    <name evidence="15" type="ORF">EGYM00392_LOCUS27799</name>
</gene>
<name>A0A7S1IMT3_9EUGL</name>
<evidence type="ECO:0000256" key="11">
    <source>
        <dbReference type="ARBA" id="ARBA00023004"/>
    </source>
</evidence>
<comment type="subcellular location">
    <subcellularLocation>
        <location evidence="1">Mitochondrion inner membrane</location>
    </subcellularLocation>
</comment>
<reference evidence="15" key="1">
    <citation type="submission" date="2021-01" db="EMBL/GenBank/DDBJ databases">
        <authorList>
            <person name="Corre E."/>
            <person name="Pelletier E."/>
            <person name="Niang G."/>
            <person name="Scheremetjew M."/>
            <person name="Finn R."/>
            <person name="Kale V."/>
            <person name="Holt S."/>
            <person name="Cochrane G."/>
            <person name="Meng A."/>
            <person name="Brown T."/>
            <person name="Cohen L."/>
        </authorList>
    </citation>
    <scope>NUCLEOTIDE SEQUENCE</scope>
    <source>
        <strain evidence="15">NIES-381</strain>
    </source>
</reference>
<evidence type="ECO:0000256" key="10">
    <source>
        <dbReference type="ARBA" id="ARBA00022989"/>
    </source>
</evidence>
<dbReference type="PANTHER" id="PTHR10266">
    <property type="entry name" value="CYTOCHROME C1"/>
    <property type="match status" value="1"/>
</dbReference>
<dbReference type="PANTHER" id="PTHR10266:SF3">
    <property type="entry name" value="CYTOCHROME C1, HEME PROTEIN, MITOCHONDRIAL"/>
    <property type="match status" value="1"/>
</dbReference>
<feature type="binding site" description="covalent" evidence="14">
    <location>
        <position position="160"/>
    </location>
    <ligand>
        <name>heme c</name>
        <dbReference type="ChEBI" id="CHEBI:61717"/>
    </ligand>
</feature>
<dbReference type="InterPro" id="IPR002326">
    <property type="entry name" value="Cyt_c1"/>
</dbReference>
<evidence type="ECO:0000256" key="5">
    <source>
        <dbReference type="ARBA" id="ARBA00022660"/>
    </source>
</evidence>
<dbReference type="PRINTS" id="PR00603">
    <property type="entry name" value="CYTOCHROMEC1"/>
</dbReference>
<feature type="binding site" description="covalent" evidence="14">
    <location>
        <position position="41"/>
    </location>
    <ligand>
        <name>heme c</name>
        <dbReference type="ChEBI" id="CHEBI:61717"/>
    </ligand>
</feature>
<evidence type="ECO:0000256" key="6">
    <source>
        <dbReference type="ARBA" id="ARBA00022692"/>
    </source>
</evidence>
<dbReference type="GO" id="GO:0009055">
    <property type="term" value="F:electron transfer activity"/>
    <property type="evidence" value="ECO:0007669"/>
    <property type="project" value="InterPro"/>
</dbReference>
<keyword evidence="11 14" id="KW-0408">Iron</keyword>
<keyword evidence="10" id="KW-1133">Transmembrane helix</keyword>
<keyword evidence="5" id="KW-0679">Respiratory chain</keyword>
<keyword evidence="12" id="KW-0496">Mitochondrion</keyword>
<evidence type="ECO:0000256" key="1">
    <source>
        <dbReference type="ARBA" id="ARBA00004273"/>
    </source>
</evidence>
<accession>A0A7S1IMT3</accession>
<dbReference type="InterPro" id="IPR021157">
    <property type="entry name" value="Cyt_c1_TM_anchor_C"/>
</dbReference>
<evidence type="ECO:0000256" key="2">
    <source>
        <dbReference type="ARBA" id="ARBA00006488"/>
    </source>
</evidence>
<feature type="binding site" description="covalent" evidence="14">
    <location>
        <position position="40"/>
    </location>
    <ligand>
        <name>heme c</name>
        <dbReference type="ChEBI" id="CHEBI:61717"/>
    </ligand>
</feature>
<evidence type="ECO:0000256" key="4">
    <source>
        <dbReference type="ARBA" id="ARBA00022617"/>
    </source>
</evidence>
<dbReference type="EMBL" id="HBGA01074365">
    <property type="protein sequence ID" value="CAD9016690.1"/>
    <property type="molecule type" value="Transcribed_RNA"/>
</dbReference>
<dbReference type="SUPFAM" id="SSF81496">
    <property type="entry name" value="Cytochrome c1 subunit of cytochrome bc1 complex (Ubiquinol-cytochrome c reductase), transmembrane anchor"/>
    <property type="match status" value="1"/>
</dbReference>
<keyword evidence="13" id="KW-0472">Membrane</keyword>